<evidence type="ECO:0000259" key="1">
    <source>
        <dbReference type="Pfam" id="PF01872"/>
    </source>
</evidence>
<dbReference type="InterPro" id="IPR024072">
    <property type="entry name" value="DHFR-like_dom_sf"/>
</dbReference>
<dbReference type="EMBL" id="BHZC01000001">
    <property type="protein sequence ID" value="GCD35284.1"/>
    <property type="molecule type" value="Genomic_DNA"/>
</dbReference>
<reference evidence="2 3" key="1">
    <citation type="submission" date="2018-11" db="EMBL/GenBank/DDBJ databases">
        <title>Whole genome sequence of Streptomyces chrestomyceticus NBRC 13444(T).</title>
        <authorList>
            <person name="Komaki H."/>
            <person name="Tamura T."/>
        </authorList>
    </citation>
    <scope>NUCLEOTIDE SEQUENCE [LARGE SCALE GENOMIC DNA]</scope>
    <source>
        <strain evidence="2 3">NBRC 13444</strain>
    </source>
</reference>
<dbReference type="GeneID" id="95621968"/>
<dbReference type="SUPFAM" id="SSF53597">
    <property type="entry name" value="Dihydrofolate reductase-like"/>
    <property type="match status" value="1"/>
</dbReference>
<name>A0A7U9KTV7_9ACTN</name>
<dbReference type="Proteomes" id="UP000287830">
    <property type="component" value="Unassembled WGS sequence"/>
</dbReference>
<organism evidence="2 3">
    <name type="scientific">Streptomyces chrestomyceticus JCM 4735</name>
    <dbReference type="NCBI Taxonomy" id="1306181"/>
    <lineage>
        <taxon>Bacteria</taxon>
        <taxon>Bacillati</taxon>
        <taxon>Actinomycetota</taxon>
        <taxon>Actinomycetes</taxon>
        <taxon>Kitasatosporales</taxon>
        <taxon>Streptomycetaceae</taxon>
        <taxon>Streptomyces</taxon>
    </lineage>
</organism>
<accession>A0A7U9KTV7</accession>
<dbReference type="RefSeq" id="WP_125045265.1">
    <property type="nucleotide sequence ID" value="NZ_BHZC01000001.1"/>
</dbReference>
<dbReference type="InterPro" id="IPR050765">
    <property type="entry name" value="Riboflavin_Biosynth_HTPR"/>
</dbReference>
<evidence type="ECO:0000313" key="3">
    <source>
        <dbReference type="Proteomes" id="UP000287830"/>
    </source>
</evidence>
<sequence>MGKLIYSAVTSLDGYVADVHGSFAWAAPDEEVHGFVNGLMRSCGTYLFGRRMYETMAVWDAVDASEEPSPAVRDFAALWRGADKIVYSTTLDSVTTGRTRLERGFDPEAVRRLKASAGRDLAVGGPGLAARAIRAGLVDEYHLFLTPVVVGGGTPYFPDGVRLDLELLEERRFGNGMVHLRHRPAA</sequence>
<dbReference type="GO" id="GO:0008703">
    <property type="term" value="F:5-amino-6-(5-phosphoribosylamino)uracil reductase activity"/>
    <property type="evidence" value="ECO:0007669"/>
    <property type="project" value="InterPro"/>
</dbReference>
<proteinExistence type="predicted"/>
<dbReference type="InterPro" id="IPR002734">
    <property type="entry name" value="RibDG_C"/>
</dbReference>
<evidence type="ECO:0000313" key="2">
    <source>
        <dbReference type="EMBL" id="GCD35284.1"/>
    </source>
</evidence>
<comment type="caution">
    <text evidence="2">The sequence shown here is derived from an EMBL/GenBank/DDBJ whole genome shotgun (WGS) entry which is preliminary data.</text>
</comment>
<dbReference type="PANTHER" id="PTHR38011">
    <property type="entry name" value="DIHYDROFOLATE REDUCTASE FAMILY PROTEIN (AFU_ORTHOLOGUE AFUA_8G06820)"/>
    <property type="match status" value="1"/>
</dbReference>
<dbReference type="Pfam" id="PF01872">
    <property type="entry name" value="RibD_C"/>
    <property type="match status" value="1"/>
</dbReference>
<protein>
    <submittedName>
        <fullName evidence="2">Deaminase</fullName>
    </submittedName>
</protein>
<dbReference type="Gene3D" id="3.40.430.10">
    <property type="entry name" value="Dihydrofolate Reductase, subunit A"/>
    <property type="match status" value="1"/>
</dbReference>
<dbReference type="GO" id="GO:0009231">
    <property type="term" value="P:riboflavin biosynthetic process"/>
    <property type="evidence" value="ECO:0007669"/>
    <property type="project" value="InterPro"/>
</dbReference>
<feature type="domain" description="Bacterial bifunctional deaminase-reductase C-terminal" evidence="1">
    <location>
        <begin position="3"/>
        <end position="178"/>
    </location>
</feature>
<dbReference type="OrthoDB" id="7949219at2"/>
<dbReference type="AlphaFoldDB" id="A0A7U9KTV7"/>
<gene>
    <name evidence="2" type="ORF">OEIGOIKO_03027</name>
</gene>
<dbReference type="PANTHER" id="PTHR38011:SF11">
    <property type="entry name" value="2,5-DIAMINO-6-RIBOSYLAMINO-4(3H)-PYRIMIDINONE 5'-PHOSPHATE REDUCTASE"/>
    <property type="match status" value="1"/>
</dbReference>